<accession>A0A8K0R5B7</accession>
<organism evidence="2 3">
    <name type="scientific">Paraphoma chrysanthemicola</name>
    <dbReference type="NCBI Taxonomy" id="798071"/>
    <lineage>
        <taxon>Eukaryota</taxon>
        <taxon>Fungi</taxon>
        <taxon>Dikarya</taxon>
        <taxon>Ascomycota</taxon>
        <taxon>Pezizomycotina</taxon>
        <taxon>Dothideomycetes</taxon>
        <taxon>Pleosporomycetidae</taxon>
        <taxon>Pleosporales</taxon>
        <taxon>Pleosporineae</taxon>
        <taxon>Phaeosphaeriaceae</taxon>
        <taxon>Paraphoma</taxon>
    </lineage>
</organism>
<feature type="region of interest" description="Disordered" evidence="1">
    <location>
        <begin position="292"/>
        <end position="357"/>
    </location>
</feature>
<dbReference type="Proteomes" id="UP000813461">
    <property type="component" value="Unassembled WGS sequence"/>
</dbReference>
<dbReference type="AlphaFoldDB" id="A0A8K0R5B7"/>
<evidence type="ECO:0000256" key="1">
    <source>
        <dbReference type="SAM" id="MobiDB-lite"/>
    </source>
</evidence>
<dbReference type="EMBL" id="JAGMVJ010000012">
    <property type="protein sequence ID" value="KAH7084313.1"/>
    <property type="molecule type" value="Genomic_DNA"/>
</dbReference>
<protein>
    <submittedName>
        <fullName evidence="2">Uncharacterized protein</fullName>
    </submittedName>
</protein>
<keyword evidence="3" id="KW-1185">Reference proteome</keyword>
<evidence type="ECO:0000313" key="2">
    <source>
        <dbReference type="EMBL" id="KAH7084313.1"/>
    </source>
</evidence>
<sequence length="513" mass="56825">MAKQARKQAISPMPCQNITPKHTSRVNAVPGPDRGRIAKRAQSSEAIAELKKKVLHFGHADAIGGVKAKDDGLEEQIQQEEDTITTGVKRKIGGGIFGRHVPPRNLRFSSFGNHTAAELLTFLPESIRSKDIVNRLVENGFTTDEISKIINYHRVSPKTHKAMNNTLLHATQKTMRDANFTNWTVGKHHMGLYSAQNQNWDAKNLNLDGMRPQCEYVKGHGNGDAPQDNVKFSTLAIGVQHFPSLATGDGLDLTRCVEFAVQNPHLDLQYPRDFKEITKHLGQGIVQDKHYDRSAAARWRRAPKPKDAQPPTPTKTTPVNKTVASSNSAQNRHHAMAKGTSKLTNAPKPAPLPVQTKKAQVQLHSAVAPQHTTAQAINYIVQHFPHHFRQHSLRNDPLPRRHGPSTHVQPVASRTTHTVVNGGTFTHDPFYMPPSTDRNISVPPVPAQGYHQEGPGLGNNGSWHSMPLPQPLSDLDNGWLLTEPFQPQDSSVPDWLTEDFDQHLADLIAKADH</sequence>
<dbReference type="OrthoDB" id="3675232at2759"/>
<comment type="caution">
    <text evidence="2">The sequence shown here is derived from an EMBL/GenBank/DDBJ whole genome shotgun (WGS) entry which is preliminary data.</text>
</comment>
<proteinExistence type="predicted"/>
<name>A0A8K0R5B7_9PLEO</name>
<reference evidence="2" key="1">
    <citation type="journal article" date="2021" name="Nat. Commun.">
        <title>Genetic determinants of endophytism in the Arabidopsis root mycobiome.</title>
        <authorList>
            <person name="Mesny F."/>
            <person name="Miyauchi S."/>
            <person name="Thiergart T."/>
            <person name="Pickel B."/>
            <person name="Atanasova L."/>
            <person name="Karlsson M."/>
            <person name="Huettel B."/>
            <person name="Barry K.W."/>
            <person name="Haridas S."/>
            <person name="Chen C."/>
            <person name="Bauer D."/>
            <person name="Andreopoulos W."/>
            <person name="Pangilinan J."/>
            <person name="LaButti K."/>
            <person name="Riley R."/>
            <person name="Lipzen A."/>
            <person name="Clum A."/>
            <person name="Drula E."/>
            <person name="Henrissat B."/>
            <person name="Kohler A."/>
            <person name="Grigoriev I.V."/>
            <person name="Martin F.M."/>
            <person name="Hacquard S."/>
        </authorList>
    </citation>
    <scope>NUCLEOTIDE SEQUENCE</scope>
    <source>
        <strain evidence="2">MPI-SDFR-AT-0120</strain>
    </source>
</reference>
<feature type="region of interest" description="Disordered" evidence="1">
    <location>
        <begin position="1"/>
        <end position="34"/>
    </location>
</feature>
<gene>
    <name evidence="2" type="ORF">FB567DRAFT_550322</name>
</gene>
<evidence type="ECO:0000313" key="3">
    <source>
        <dbReference type="Proteomes" id="UP000813461"/>
    </source>
</evidence>